<dbReference type="Pfam" id="PF12870">
    <property type="entry name" value="DUF4878"/>
    <property type="match status" value="1"/>
</dbReference>
<evidence type="ECO:0000313" key="2">
    <source>
        <dbReference type="EMBL" id="NPE25155.1"/>
    </source>
</evidence>
<dbReference type="PROSITE" id="PS51257">
    <property type="entry name" value="PROKAR_LIPOPROTEIN"/>
    <property type="match status" value="1"/>
</dbReference>
<feature type="domain" description="DUF4878" evidence="1">
    <location>
        <begin position="19"/>
        <end position="131"/>
    </location>
</feature>
<dbReference type="InterPro" id="IPR024267">
    <property type="entry name" value="DUF4878"/>
</dbReference>
<evidence type="ECO:0000313" key="3">
    <source>
        <dbReference type="Proteomes" id="UP000820977"/>
    </source>
</evidence>
<name>A0ABX2B4J5_9BACT</name>
<dbReference type="Proteomes" id="UP000820977">
    <property type="component" value="Unassembled WGS sequence"/>
</dbReference>
<protein>
    <submittedName>
        <fullName evidence="2">DUF4878 domain-containing protein</fullName>
    </submittedName>
</protein>
<organism evidence="2 3">
    <name type="scientific">Xylanibacter caecicola</name>
    <dbReference type="NCBI Taxonomy" id="2736294"/>
    <lineage>
        <taxon>Bacteria</taxon>
        <taxon>Pseudomonadati</taxon>
        <taxon>Bacteroidota</taxon>
        <taxon>Bacteroidia</taxon>
        <taxon>Bacteroidales</taxon>
        <taxon>Prevotellaceae</taxon>
        <taxon>Xylanibacter</taxon>
    </lineage>
</organism>
<evidence type="ECO:0000259" key="1">
    <source>
        <dbReference type="Pfam" id="PF12870"/>
    </source>
</evidence>
<proteinExistence type="predicted"/>
<sequence length="135" mass="14967">MKNLTVFITMFIAAFIMCGCSDNSPQGVAEKGLSCMQKEDWEGYVKLMYFEKKEGKDIEREKEQVAALLKAKGGETLDKKSGIKSYGIISEEISEDGATATVKASIKYGNGDEDKDHKIKLIKDDRGDWKISSGK</sequence>
<dbReference type="RefSeq" id="WP_172344645.1">
    <property type="nucleotide sequence ID" value="NZ_CATJFF010000043.1"/>
</dbReference>
<accession>A0ABX2B4J5</accession>
<dbReference type="Gene3D" id="3.10.450.50">
    <property type="match status" value="1"/>
</dbReference>
<keyword evidence="3" id="KW-1185">Reference proteome</keyword>
<comment type="caution">
    <text evidence="2">The sequence shown here is derived from an EMBL/GenBank/DDBJ whole genome shotgun (WGS) entry which is preliminary data.</text>
</comment>
<dbReference type="EMBL" id="JABKKJ010000008">
    <property type="protein sequence ID" value="NPE25155.1"/>
    <property type="molecule type" value="Genomic_DNA"/>
</dbReference>
<gene>
    <name evidence="2" type="ORF">HPS54_06430</name>
</gene>
<reference evidence="2 3" key="1">
    <citation type="submission" date="2020-05" db="EMBL/GenBank/DDBJ databases">
        <title>Distinct polysaccharide utilization as determinants for interspecies competition between intestinal Prevotella spp.</title>
        <authorList>
            <person name="Galvez E.J.C."/>
            <person name="Iljazovic A."/>
            <person name="Strowig T."/>
        </authorList>
    </citation>
    <scope>NUCLEOTIDE SEQUENCE [LARGE SCALE GENOMIC DNA]</scope>
    <source>
        <strain evidence="2 3">PCHR</strain>
    </source>
</reference>